<gene>
    <name evidence="2" type="ORF">OCV61_00625</name>
</gene>
<name>A0ABT2TQ46_9FIRM</name>
<sequence length="255" mass="28673">MKKMKKTLCGFLVCLLLVAITPLLANAAAKAPVCPKTQTLYFERSAPFKGVDDTSVYGFIYIKNLSSTATITNIKSSNTYYTAYKRQGLNAIQIGTSTKFHIKGHKVKVGEKSTFSFVVNQNGKSYKLSCKVTFKQHPAVFKSFKVGSKDYASEINGYWQYGAKISRSGKTQIKVAAAKNYKIDFIEIAYRKGNKAFTKKIKNGQKASLKNAVSIDVTYHTTKKPKYYKAPGSDYRYYYIGQPTPLYSDFSFNLW</sequence>
<organism evidence="2 3">
    <name type="scientific">Blautia ammoniilytica</name>
    <dbReference type="NCBI Taxonomy" id="2981782"/>
    <lineage>
        <taxon>Bacteria</taxon>
        <taxon>Bacillati</taxon>
        <taxon>Bacillota</taxon>
        <taxon>Clostridia</taxon>
        <taxon>Lachnospirales</taxon>
        <taxon>Lachnospiraceae</taxon>
        <taxon>Blautia</taxon>
    </lineage>
</organism>
<keyword evidence="3" id="KW-1185">Reference proteome</keyword>
<proteinExistence type="predicted"/>
<evidence type="ECO:0000256" key="1">
    <source>
        <dbReference type="SAM" id="SignalP"/>
    </source>
</evidence>
<feature type="signal peptide" evidence="1">
    <location>
        <begin position="1"/>
        <end position="27"/>
    </location>
</feature>
<dbReference type="RefSeq" id="WP_158420103.1">
    <property type="nucleotide sequence ID" value="NZ_JAOQJL010000001.1"/>
</dbReference>
<evidence type="ECO:0000313" key="2">
    <source>
        <dbReference type="EMBL" id="MCU6763916.1"/>
    </source>
</evidence>
<comment type="caution">
    <text evidence="2">The sequence shown here is derived from an EMBL/GenBank/DDBJ whole genome shotgun (WGS) entry which is preliminary data.</text>
</comment>
<protein>
    <submittedName>
        <fullName evidence="2">Uncharacterized protein</fullName>
    </submittedName>
</protein>
<dbReference type="EMBL" id="JAOQJL010000001">
    <property type="protein sequence ID" value="MCU6763916.1"/>
    <property type="molecule type" value="Genomic_DNA"/>
</dbReference>
<accession>A0ABT2TQ46</accession>
<reference evidence="2 3" key="1">
    <citation type="journal article" date="2021" name="ISME Commun">
        <title>Automated analysis of genomic sequences facilitates high-throughput and comprehensive description of bacteria.</title>
        <authorList>
            <person name="Hitch T.C.A."/>
        </authorList>
    </citation>
    <scope>NUCLEOTIDE SEQUENCE [LARGE SCALE GENOMIC DNA]</scope>
    <source>
        <strain evidence="2 3">Sanger_23</strain>
    </source>
</reference>
<dbReference type="Proteomes" id="UP001652409">
    <property type="component" value="Unassembled WGS sequence"/>
</dbReference>
<keyword evidence="1" id="KW-0732">Signal</keyword>
<evidence type="ECO:0000313" key="3">
    <source>
        <dbReference type="Proteomes" id="UP001652409"/>
    </source>
</evidence>
<feature type="chain" id="PRO_5046388929" evidence="1">
    <location>
        <begin position="28"/>
        <end position="255"/>
    </location>
</feature>